<dbReference type="PANTHER" id="PTHR35807">
    <property type="entry name" value="TRANSCRIPTIONAL REGULATOR REDD-RELATED"/>
    <property type="match status" value="1"/>
</dbReference>
<accession>A0A211ZJF6</accession>
<dbReference type="InterPro" id="IPR036388">
    <property type="entry name" value="WH-like_DNA-bd_sf"/>
</dbReference>
<dbReference type="Gene3D" id="1.10.10.10">
    <property type="entry name" value="Winged helix-like DNA-binding domain superfamily/Winged helix DNA-binding domain"/>
    <property type="match status" value="1"/>
</dbReference>
<feature type="region of interest" description="Disordered" evidence="1">
    <location>
        <begin position="1"/>
        <end position="21"/>
    </location>
</feature>
<dbReference type="Gene3D" id="1.25.40.10">
    <property type="entry name" value="Tetratricopeptide repeat domain"/>
    <property type="match status" value="2"/>
</dbReference>
<reference evidence="4" key="1">
    <citation type="submission" date="2017-05" db="EMBL/GenBank/DDBJ databases">
        <authorList>
            <person name="Macchi M."/>
            <person name="Festa S."/>
            <person name="Coppotelli B.M."/>
            <person name="Morelli I.S."/>
        </authorList>
    </citation>
    <scope>NUCLEOTIDE SEQUENCE [LARGE SCALE GENOMIC DNA]</scope>
    <source>
        <strain evidence="4">I</strain>
    </source>
</reference>
<feature type="domain" description="Bacterial transcriptional activator" evidence="2">
    <location>
        <begin position="123"/>
        <end position="262"/>
    </location>
</feature>
<evidence type="ECO:0000313" key="4">
    <source>
        <dbReference type="Proteomes" id="UP000196655"/>
    </source>
</evidence>
<evidence type="ECO:0000256" key="1">
    <source>
        <dbReference type="SAM" id="MobiDB-lite"/>
    </source>
</evidence>
<proteinExistence type="predicted"/>
<protein>
    <recommendedName>
        <fullName evidence="2">Bacterial transcriptional activator domain-containing protein</fullName>
    </recommendedName>
</protein>
<comment type="caution">
    <text evidence="3">The sequence shown here is derived from an EMBL/GenBank/DDBJ whole genome shotgun (WGS) entry which is preliminary data.</text>
</comment>
<dbReference type="OrthoDB" id="7888886at2"/>
<dbReference type="SUPFAM" id="SSF48452">
    <property type="entry name" value="TPR-like"/>
    <property type="match status" value="2"/>
</dbReference>
<dbReference type="EMBL" id="NHON01000039">
    <property type="protein sequence ID" value="OWJ65326.1"/>
    <property type="molecule type" value="Genomic_DNA"/>
</dbReference>
<dbReference type="Proteomes" id="UP000196655">
    <property type="component" value="Unassembled WGS sequence"/>
</dbReference>
<dbReference type="InterPro" id="IPR005158">
    <property type="entry name" value="BTAD"/>
</dbReference>
<dbReference type="InterPro" id="IPR051677">
    <property type="entry name" value="AfsR-DnrI-RedD_regulator"/>
</dbReference>
<sequence>MAVPATRSARTPERVDVPAPDTGGVERLRLSLGNGFDLRLGNGERIELGSRKAQAIFAFVALSGTAIESRERVAGVFWSESDGDHARGSLRQCLKQLRDNLEAVRSGIIDIGRQDIRIRREVVDVDLEQVASDLARGVLPSALTLGLANPDRIMAGFEDLDREFASWLTVCRQQWRKIFIGNLERLLHDPTSGEKIAAEAAQALLDIDPTHEEAYRLLILQQALRGNIAAALKLYGTLWDLLQNDYDMEPSEETQRLIVEIKQGSVDSAAQPALAPVAEASRLPIIEVDRLSPGIPEGVDDYVVHGFRSELIANLVRFREWIVVEPPDQPPGTEAPQQQVDYRLSTAFRHKEDDLLIVVSLIELTRNRSLWSETFSLALPSWMDQQRQIARRVSATLDIHISANALSRQIGDRDFAHGPYVRWLRGQYLLNFWEPQAEFEAEAQFKEVIRDWPSFAPAYSGLANIYNSRHIILPGVRRDRAMAEEALSLARRAAELDPLDARGHLTLAWSYMMTTRYPQADLHLELARDLNPSNPSVLMSAAQGFAFVDRTDIALDLVANAFELNPMIPPHHWAYLAGIRFLHGDIEGCVEAADRAGQSIFNIPAWKAAALSLLGDSRRAQEEARLFLRNARDAWHAKLECTDAAIVEWFLSSFPIRNVARWRELREGLIQAGLPASDVGEEQLYWPHRH</sequence>
<dbReference type="InterPro" id="IPR011990">
    <property type="entry name" value="TPR-like_helical_dom_sf"/>
</dbReference>
<dbReference type="Pfam" id="PF03704">
    <property type="entry name" value="BTAD"/>
    <property type="match status" value="1"/>
</dbReference>
<evidence type="ECO:0000259" key="2">
    <source>
        <dbReference type="SMART" id="SM01043"/>
    </source>
</evidence>
<evidence type="ECO:0000313" key="3">
    <source>
        <dbReference type="EMBL" id="OWJ65326.1"/>
    </source>
</evidence>
<keyword evidence="4" id="KW-1185">Reference proteome</keyword>
<dbReference type="AlphaFoldDB" id="A0A211ZJF6"/>
<dbReference type="SMART" id="SM01043">
    <property type="entry name" value="BTAD"/>
    <property type="match status" value="1"/>
</dbReference>
<organism evidence="3 4">
    <name type="scientific">Inquilinus limosus</name>
    <dbReference type="NCBI Taxonomy" id="171674"/>
    <lineage>
        <taxon>Bacteria</taxon>
        <taxon>Pseudomonadati</taxon>
        <taxon>Pseudomonadota</taxon>
        <taxon>Alphaproteobacteria</taxon>
        <taxon>Rhodospirillales</taxon>
        <taxon>Rhodospirillaceae</taxon>
        <taxon>Inquilinus</taxon>
    </lineage>
</organism>
<gene>
    <name evidence="3" type="ORF">BWR60_20210</name>
</gene>
<name>A0A211ZJF6_9PROT</name>